<organism evidence="1 2">
    <name type="scientific">Moorena producens (strain JHB)</name>
    <dbReference type="NCBI Taxonomy" id="1454205"/>
    <lineage>
        <taxon>Bacteria</taxon>
        <taxon>Bacillati</taxon>
        <taxon>Cyanobacteriota</taxon>
        <taxon>Cyanophyceae</taxon>
        <taxon>Coleofasciculales</taxon>
        <taxon>Coleofasciculaceae</taxon>
        <taxon>Moorena</taxon>
    </lineage>
</organism>
<accession>A0A1D9FWN7</accession>
<reference evidence="2" key="1">
    <citation type="submission" date="2016-10" db="EMBL/GenBank/DDBJ databases">
        <title>Comparative genomics uncovers the prolific and rare metabolic potential of the cyanobacterial genus Moorea.</title>
        <authorList>
            <person name="Leao T."/>
            <person name="Castelao G."/>
            <person name="Korobeynikov A."/>
            <person name="Monroe E.A."/>
            <person name="Podell S."/>
            <person name="Glukhov E."/>
            <person name="Allen E."/>
            <person name="Gerwick W.H."/>
            <person name="Gerwick L."/>
        </authorList>
    </citation>
    <scope>NUCLEOTIDE SEQUENCE [LARGE SCALE GENOMIC DNA]</scope>
    <source>
        <strain evidence="2">JHB</strain>
    </source>
</reference>
<evidence type="ECO:0000313" key="2">
    <source>
        <dbReference type="Proteomes" id="UP000176944"/>
    </source>
</evidence>
<dbReference type="PANTHER" id="PTHR37466">
    <property type="entry name" value="SLR1628 PROTEIN"/>
    <property type="match status" value="1"/>
</dbReference>
<dbReference type="AlphaFoldDB" id="A0A1D9FWN7"/>
<sequence length="124" mass="13518">MNNDAKNVLGGTLKVCCTFPMTGFFRNGKCDTGPSDVGVHIVCAEMTEEFLSFTQQRGNDLSTPSPVYGFPGLKPGDQWCLCISRWKEALDAGVAPPVILSATHEAALDYIPLEVFKEHAIINR</sequence>
<evidence type="ECO:0000313" key="1">
    <source>
        <dbReference type="EMBL" id="AOY79789.1"/>
    </source>
</evidence>
<name>A0A1D9FWN7_MOOP1</name>
<dbReference type="Gene3D" id="3.30.56.110">
    <property type="entry name" value="Protein of unknown function DUF2237"/>
    <property type="match status" value="1"/>
</dbReference>
<gene>
    <name evidence="1" type="ORF">BJP36_07475</name>
</gene>
<proteinExistence type="predicted"/>
<dbReference type="EMBL" id="CP017708">
    <property type="protein sequence ID" value="AOY79789.1"/>
    <property type="molecule type" value="Genomic_DNA"/>
</dbReference>
<dbReference type="InterPro" id="IPR018714">
    <property type="entry name" value="DUF2237"/>
</dbReference>
<protein>
    <submittedName>
        <fullName evidence="1">DUF2237 domain-containing protein</fullName>
    </submittedName>
</protein>
<dbReference type="Proteomes" id="UP000176944">
    <property type="component" value="Chromosome"/>
</dbReference>
<dbReference type="Pfam" id="PF09996">
    <property type="entry name" value="DUF2237"/>
    <property type="match status" value="1"/>
</dbReference>
<dbReference type="PANTHER" id="PTHR37466:SF1">
    <property type="entry name" value="SLR1628 PROTEIN"/>
    <property type="match status" value="1"/>
</dbReference>